<feature type="non-terminal residue" evidence="2">
    <location>
        <position position="1"/>
    </location>
</feature>
<dbReference type="EMBL" id="VMBB01001579">
    <property type="protein sequence ID" value="MDR8264224.1"/>
    <property type="molecule type" value="Genomic_DNA"/>
</dbReference>
<comment type="caution">
    <text evidence="2">The sequence shown here is derived from an EMBL/GenBank/DDBJ whole genome shotgun (WGS) entry which is preliminary data.</text>
</comment>
<dbReference type="AlphaFoldDB" id="A0ABD5DK48"/>
<feature type="compositionally biased region" description="Low complexity" evidence="1">
    <location>
        <begin position="1"/>
        <end position="15"/>
    </location>
</feature>
<accession>A0ABD5DK48</accession>
<reference evidence="2" key="1">
    <citation type="submission" date="2019-07" db="EMBL/GenBank/DDBJ databases">
        <title>Biological characteristics of mucoid Acinetobacter baumannii from a general hospital in China.</title>
        <authorList>
            <person name="Hua X."/>
            <person name="Yu Y."/>
        </authorList>
    </citation>
    <scope>NUCLEOTIDE SEQUENCE [LARGE SCALE GENOMIC DNA]</scope>
    <source>
        <strain evidence="2">N41</strain>
    </source>
</reference>
<protein>
    <submittedName>
        <fullName evidence="2">Cell division protein FtsK</fullName>
    </submittedName>
</protein>
<organism evidence="2">
    <name type="scientific">Acinetobacter baumannii</name>
    <dbReference type="NCBI Taxonomy" id="470"/>
    <lineage>
        <taxon>Bacteria</taxon>
        <taxon>Pseudomonadati</taxon>
        <taxon>Pseudomonadota</taxon>
        <taxon>Gammaproteobacteria</taxon>
        <taxon>Moraxellales</taxon>
        <taxon>Moraxellaceae</taxon>
        <taxon>Acinetobacter</taxon>
        <taxon>Acinetobacter calcoaceticus/baumannii complex</taxon>
    </lineage>
</organism>
<keyword evidence="2" id="KW-0131">Cell cycle</keyword>
<proteinExistence type="predicted"/>
<keyword evidence="2" id="KW-0132">Cell division</keyword>
<dbReference type="GO" id="GO:0051301">
    <property type="term" value="P:cell division"/>
    <property type="evidence" value="ECO:0007669"/>
    <property type="project" value="UniProtKB-KW"/>
</dbReference>
<feature type="compositionally biased region" description="Low complexity" evidence="1">
    <location>
        <begin position="62"/>
        <end position="78"/>
    </location>
</feature>
<feature type="non-terminal residue" evidence="2">
    <location>
        <position position="78"/>
    </location>
</feature>
<name>A0ABD5DK48_ACIBA</name>
<evidence type="ECO:0000256" key="1">
    <source>
        <dbReference type="SAM" id="MobiDB-lite"/>
    </source>
</evidence>
<sequence>ADAAAEAELARQFAATQQQRYATEQPPGANPFSPADYEFSPMKTLVNDGPSEPLFTPTPEVQPQQPAQRYQQPAAAPQ</sequence>
<feature type="region of interest" description="Disordered" evidence="1">
    <location>
        <begin position="1"/>
        <end position="78"/>
    </location>
</feature>
<gene>
    <name evidence="2" type="ORF">FPK87_27775</name>
</gene>
<evidence type="ECO:0000313" key="2">
    <source>
        <dbReference type="EMBL" id="MDR8264224.1"/>
    </source>
</evidence>